<protein>
    <recommendedName>
        <fullName evidence="3">RING-type domain-containing protein</fullName>
    </recommendedName>
</protein>
<dbReference type="SUPFAM" id="SSF57850">
    <property type="entry name" value="RING/U-box"/>
    <property type="match status" value="1"/>
</dbReference>
<gene>
    <name evidence="4" type="ORF">NA56DRAFT_748043</name>
</gene>
<evidence type="ECO:0000313" key="5">
    <source>
        <dbReference type="Proteomes" id="UP000235672"/>
    </source>
</evidence>
<keyword evidence="1" id="KW-0863">Zinc-finger</keyword>
<feature type="transmembrane region" description="Helical" evidence="2">
    <location>
        <begin position="264"/>
        <end position="284"/>
    </location>
</feature>
<sequence length="337" mass="37159">MCVIHIETIFCGCAHSSWTQSSSEYCQCEDIMFMMGASIQAGQKCQNCSQETLNLGSKKKSVSNDSTRRYLAFRNAQFLQVTARHTENLSEGAAKAIADFRHVLVTLARPSESGGVRQAAVKTFATADYSGIEESTWVLLKHPPIPLDFHANEHLIDRNHFISPEVTVVPPGTITDDSDRCGICWGSLSSTDAEEACSGEGARRLPCGHIYGHKCLIRIFQPSRKPFVACPHCRAEFRSIQARHYSKEPFVLASLAAFEHKNGLLGNLIVDALFPWFVAVMLIMDTAPKLNLDSGDPLKEAPRWVRASIILVLFSVSPFVFIVDALGTLGRGVNLLF</sequence>
<reference evidence="4 5" key="1">
    <citation type="submission" date="2016-05" db="EMBL/GenBank/DDBJ databases">
        <title>A degradative enzymes factory behind the ericoid mycorrhizal symbiosis.</title>
        <authorList>
            <consortium name="DOE Joint Genome Institute"/>
            <person name="Martino E."/>
            <person name="Morin E."/>
            <person name="Grelet G."/>
            <person name="Kuo A."/>
            <person name="Kohler A."/>
            <person name="Daghino S."/>
            <person name="Barry K."/>
            <person name="Choi C."/>
            <person name="Cichocki N."/>
            <person name="Clum A."/>
            <person name="Copeland A."/>
            <person name="Hainaut M."/>
            <person name="Haridas S."/>
            <person name="Labutti K."/>
            <person name="Lindquist E."/>
            <person name="Lipzen A."/>
            <person name="Khouja H.-R."/>
            <person name="Murat C."/>
            <person name="Ohm R."/>
            <person name="Olson A."/>
            <person name="Spatafora J."/>
            <person name="Veneault-Fourrey C."/>
            <person name="Henrissat B."/>
            <person name="Grigoriev I."/>
            <person name="Martin F."/>
            <person name="Perotto S."/>
        </authorList>
    </citation>
    <scope>NUCLEOTIDE SEQUENCE [LARGE SCALE GENOMIC DNA]</scope>
    <source>
        <strain evidence="4 5">UAMH 7357</strain>
    </source>
</reference>
<evidence type="ECO:0000313" key="4">
    <source>
        <dbReference type="EMBL" id="PMD22255.1"/>
    </source>
</evidence>
<dbReference type="InterPro" id="IPR013083">
    <property type="entry name" value="Znf_RING/FYVE/PHD"/>
</dbReference>
<keyword evidence="5" id="KW-1185">Reference proteome</keyword>
<dbReference type="Proteomes" id="UP000235672">
    <property type="component" value="Unassembled WGS sequence"/>
</dbReference>
<organism evidence="4 5">
    <name type="scientific">Hyaloscypha hepaticicola</name>
    <dbReference type="NCBI Taxonomy" id="2082293"/>
    <lineage>
        <taxon>Eukaryota</taxon>
        <taxon>Fungi</taxon>
        <taxon>Dikarya</taxon>
        <taxon>Ascomycota</taxon>
        <taxon>Pezizomycotina</taxon>
        <taxon>Leotiomycetes</taxon>
        <taxon>Helotiales</taxon>
        <taxon>Hyaloscyphaceae</taxon>
        <taxon>Hyaloscypha</taxon>
    </lineage>
</organism>
<feature type="domain" description="RING-type" evidence="3">
    <location>
        <begin position="181"/>
        <end position="234"/>
    </location>
</feature>
<evidence type="ECO:0000256" key="1">
    <source>
        <dbReference type="PROSITE-ProRule" id="PRU00175"/>
    </source>
</evidence>
<dbReference type="EMBL" id="KZ613478">
    <property type="protein sequence ID" value="PMD22255.1"/>
    <property type="molecule type" value="Genomic_DNA"/>
</dbReference>
<dbReference type="Pfam" id="PF13639">
    <property type="entry name" value="zf-RING_2"/>
    <property type="match status" value="1"/>
</dbReference>
<name>A0A2J6Q7N0_9HELO</name>
<evidence type="ECO:0000259" key="3">
    <source>
        <dbReference type="PROSITE" id="PS50089"/>
    </source>
</evidence>
<keyword evidence="1" id="KW-0862">Zinc</keyword>
<keyword evidence="2" id="KW-1133">Transmembrane helix</keyword>
<dbReference type="STRING" id="1745343.A0A2J6Q7N0"/>
<dbReference type="Gene3D" id="3.30.40.10">
    <property type="entry name" value="Zinc/RING finger domain, C3HC4 (zinc finger)"/>
    <property type="match status" value="1"/>
</dbReference>
<proteinExistence type="predicted"/>
<keyword evidence="2" id="KW-0812">Transmembrane</keyword>
<feature type="transmembrane region" description="Helical" evidence="2">
    <location>
        <begin position="304"/>
        <end position="327"/>
    </location>
</feature>
<dbReference type="AlphaFoldDB" id="A0A2J6Q7N0"/>
<keyword evidence="2" id="KW-0472">Membrane</keyword>
<keyword evidence="1" id="KW-0479">Metal-binding</keyword>
<evidence type="ECO:0000256" key="2">
    <source>
        <dbReference type="SAM" id="Phobius"/>
    </source>
</evidence>
<dbReference type="PROSITE" id="PS50089">
    <property type="entry name" value="ZF_RING_2"/>
    <property type="match status" value="1"/>
</dbReference>
<dbReference type="InterPro" id="IPR001841">
    <property type="entry name" value="Znf_RING"/>
</dbReference>
<dbReference type="OrthoDB" id="3801431at2759"/>
<dbReference type="GO" id="GO:0008270">
    <property type="term" value="F:zinc ion binding"/>
    <property type="evidence" value="ECO:0007669"/>
    <property type="project" value="UniProtKB-KW"/>
</dbReference>
<accession>A0A2J6Q7N0</accession>